<accession>A0ABM3K544</accession>
<keyword evidence="2" id="KW-1185">Reference proteome</keyword>
<gene>
    <name evidence="3" type="primary">LOC125779335</name>
</gene>
<feature type="coiled-coil region" evidence="1">
    <location>
        <begin position="46"/>
        <end position="91"/>
    </location>
</feature>
<evidence type="ECO:0000256" key="1">
    <source>
        <dbReference type="SAM" id="Coils"/>
    </source>
</evidence>
<reference evidence="3" key="1">
    <citation type="submission" date="2025-08" db="UniProtKB">
        <authorList>
            <consortium name="RefSeq"/>
        </authorList>
    </citation>
    <scope>IDENTIFICATION</scope>
    <source>
        <tissue evidence="3">Adult</tissue>
    </source>
</reference>
<dbReference type="RefSeq" id="XP_049316585.1">
    <property type="nucleotide sequence ID" value="XM_049460628.1"/>
</dbReference>
<dbReference type="GeneID" id="125779335"/>
<keyword evidence="1" id="KW-0175">Coiled coil</keyword>
<protein>
    <submittedName>
        <fullName evidence="3">Uncharacterized protein LOC125779335</fullName>
    </submittedName>
</protein>
<name>A0ABM3K544_BACDO</name>
<organism evidence="2 3">
    <name type="scientific">Bactrocera dorsalis</name>
    <name type="common">Oriental fruit fly</name>
    <name type="synonym">Dacus dorsalis</name>
    <dbReference type="NCBI Taxonomy" id="27457"/>
    <lineage>
        <taxon>Eukaryota</taxon>
        <taxon>Metazoa</taxon>
        <taxon>Ecdysozoa</taxon>
        <taxon>Arthropoda</taxon>
        <taxon>Hexapoda</taxon>
        <taxon>Insecta</taxon>
        <taxon>Pterygota</taxon>
        <taxon>Neoptera</taxon>
        <taxon>Endopterygota</taxon>
        <taxon>Diptera</taxon>
        <taxon>Brachycera</taxon>
        <taxon>Muscomorpha</taxon>
        <taxon>Tephritoidea</taxon>
        <taxon>Tephritidae</taxon>
        <taxon>Bactrocera</taxon>
        <taxon>Bactrocera</taxon>
    </lineage>
</organism>
<proteinExistence type="predicted"/>
<sequence>MASNNAPNTEDTFTFLSDGYTQVQYIPLTNISNVSTTAASSDQGTIQTILQELRSLQTKFEKFEETNTKIIKTLTEEVVALKTEVKQQRNMREKGDTSLIPSLPFTDVKDFIDFDTKLLLNDKMTSQLMPVIPNIRTRPIWI</sequence>
<evidence type="ECO:0000313" key="2">
    <source>
        <dbReference type="Proteomes" id="UP001652620"/>
    </source>
</evidence>
<dbReference type="Proteomes" id="UP001652620">
    <property type="component" value="Chromosome 6"/>
</dbReference>
<evidence type="ECO:0000313" key="3">
    <source>
        <dbReference type="RefSeq" id="XP_049316585.1"/>
    </source>
</evidence>